<evidence type="ECO:0000256" key="5">
    <source>
        <dbReference type="ARBA" id="ARBA00022794"/>
    </source>
</evidence>
<dbReference type="GO" id="GO:0005930">
    <property type="term" value="C:axoneme"/>
    <property type="evidence" value="ECO:0007669"/>
    <property type="project" value="UniProtKB-SubCell"/>
</dbReference>
<dbReference type="GO" id="GO:0030030">
    <property type="term" value="P:cell projection organization"/>
    <property type="evidence" value="ECO:0007669"/>
    <property type="project" value="UniProtKB-KW"/>
</dbReference>
<keyword evidence="7" id="KW-0206">Cytoskeleton</keyword>
<keyword evidence="5" id="KW-0970">Cilium biogenesis/degradation</keyword>
<evidence type="ECO:0000256" key="7">
    <source>
        <dbReference type="ARBA" id="ARBA00023212"/>
    </source>
</evidence>
<evidence type="ECO:0000256" key="4">
    <source>
        <dbReference type="ARBA" id="ARBA00022490"/>
    </source>
</evidence>
<dbReference type="Pfam" id="PF12018">
    <property type="entry name" value="FAP206"/>
    <property type="match status" value="1"/>
</dbReference>
<dbReference type="AlphaFoldDB" id="A0A8C4R279"/>
<evidence type="ECO:0000256" key="1">
    <source>
        <dbReference type="ARBA" id="ARBA00004430"/>
    </source>
</evidence>
<comment type="similarity">
    <text evidence="2">Belongs to the CFAP206 family.</text>
</comment>
<reference evidence="10" key="1">
    <citation type="submission" date="2025-05" db="UniProtKB">
        <authorList>
            <consortium name="Ensembl"/>
        </authorList>
    </citation>
    <scope>IDENTIFICATION</scope>
</reference>
<evidence type="ECO:0000256" key="3">
    <source>
        <dbReference type="ARBA" id="ARBA00021602"/>
    </source>
</evidence>
<evidence type="ECO:0000256" key="6">
    <source>
        <dbReference type="ARBA" id="ARBA00023069"/>
    </source>
</evidence>
<dbReference type="Ensembl" id="ENSEBUT00000023863.1">
    <property type="protein sequence ID" value="ENSEBUP00000023286.1"/>
    <property type="gene ID" value="ENSEBUG00000014331.1"/>
</dbReference>
<accession>A0A8C4R279</accession>
<sequence>MAASVQTESGIKNIIPEILRECGCHGCVVSETLATFMLKTEISRPGGGFDIHRELDEDDVALLIKFCVERLMCIDKPSLETIKMQVHFDTNYTTHVDFLKGRKWEVDARLAQVSRGIMESQAQTKEELQGLYRNIITYALLRSGLGSTTDVTVVREATVAMQSIFPPLELGAFLTLKNQEKERHLSELTSITTGIRLFNKESGKGGEGIENLHAILSETIQAVRNQLDLEMQLSLQLSFKYTALLERTEQDEQLFKFGLTTDLIKELLFNSRQHECFLKTLVDDLVDSAQRVEKVRELFSKLMEQVKDAIGSKSAVLTSQVYPVFIEVAQAWSRLQDELAFLSTQKKLLGELKPFLTVHEKLCPESVLKYLLRDEDVKSDDQRMHGSTGKKVQPKYFEAQQWLFPSTTKIFKNDAFQYRGFCVYALATQDRLLLPGRFYSLHPSSVTECDMHHLPVGNNLLFPTIPY</sequence>
<keyword evidence="8" id="KW-0966">Cell projection</keyword>
<dbReference type="PANTHER" id="PTHR21442">
    <property type="entry name" value="CILIA- AND FLAGELLA-ASSOCIATED PROTEIN 206"/>
    <property type="match status" value="1"/>
</dbReference>
<name>A0A8C4R279_EPTBU</name>
<protein>
    <recommendedName>
        <fullName evidence="3">Cilia- and flagella-associated protein 206</fullName>
    </recommendedName>
</protein>
<dbReference type="Proteomes" id="UP000694388">
    <property type="component" value="Unplaced"/>
</dbReference>
<dbReference type="Ensembl" id="ENSEBUT00000023844.1">
    <property type="protein sequence ID" value="ENSEBUP00000023268.1"/>
    <property type="gene ID" value="ENSEBUG00000014331.1"/>
</dbReference>
<evidence type="ECO:0000313" key="11">
    <source>
        <dbReference type="Proteomes" id="UP000694388"/>
    </source>
</evidence>
<dbReference type="GO" id="GO:0036064">
    <property type="term" value="C:ciliary basal body"/>
    <property type="evidence" value="ECO:0007669"/>
    <property type="project" value="TreeGrafter"/>
</dbReference>
<dbReference type="GeneTree" id="ENSGT00390000016036"/>
<dbReference type="OMA" id="TRDEFEC"/>
<comment type="function">
    <text evidence="9">Essential for sperm motility and is involved in the regulation of the beating frequency of motile cilia on the epithelial cells of the respiratory tract. Required for the establishment of radial spokes in sperm flagella.</text>
</comment>
<evidence type="ECO:0000256" key="8">
    <source>
        <dbReference type="ARBA" id="ARBA00023273"/>
    </source>
</evidence>
<proteinExistence type="inferred from homology"/>
<keyword evidence="6" id="KW-0969">Cilium</keyword>
<keyword evidence="11" id="KW-1185">Reference proteome</keyword>
<evidence type="ECO:0000256" key="2">
    <source>
        <dbReference type="ARBA" id="ARBA00010500"/>
    </source>
</evidence>
<dbReference type="PANTHER" id="PTHR21442:SF0">
    <property type="entry name" value="CILIA- AND FLAGELLA-ASSOCIATED PROTEIN 206"/>
    <property type="match status" value="1"/>
</dbReference>
<dbReference type="InterPro" id="IPR021897">
    <property type="entry name" value="FAP206"/>
</dbReference>
<evidence type="ECO:0000313" key="10">
    <source>
        <dbReference type="Ensembl" id="ENSEBUP00000023268.1"/>
    </source>
</evidence>
<organism evidence="10 11">
    <name type="scientific">Eptatretus burgeri</name>
    <name type="common">Inshore hagfish</name>
    <dbReference type="NCBI Taxonomy" id="7764"/>
    <lineage>
        <taxon>Eukaryota</taxon>
        <taxon>Metazoa</taxon>
        <taxon>Chordata</taxon>
        <taxon>Craniata</taxon>
        <taxon>Vertebrata</taxon>
        <taxon>Cyclostomata</taxon>
        <taxon>Myxini</taxon>
        <taxon>Myxiniformes</taxon>
        <taxon>Myxinidae</taxon>
        <taxon>Eptatretinae</taxon>
        <taxon>Eptatretus</taxon>
    </lineage>
</organism>
<evidence type="ECO:0000256" key="9">
    <source>
        <dbReference type="ARBA" id="ARBA00045321"/>
    </source>
</evidence>
<keyword evidence="4" id="KW-0963">Cytoplasm</keyword>
<comment type="subcellular location">
    <subcellularLocation>
        <location evidence="1">Cytoplasm</location>
        <location evidence="1">Cytoskeleton</location>
        <location evidence="1">Cilium axoneme</location>
    </subcellularLocation>
</comment>
<dbReference type="GO" id="GO:0003356">
    <property type="term" value="P:regulation of cilium beat frequency"/>
    <property type="evidence" value="ECO:0007669"/>
    <property type="project" value="TreeGrafter"/>
</dbReference>